<keyword evidence="2" id="KW-1185">Reference proteome</keyword>
<sequence length="86" mass="9990">MIDAIESETKDLLEDLRMTYQTSSKTDGNPWFVPELLIDDEEGKAREEQVSEPFKVNQMQPLQRIDDSLDSLWILSLQLYNPSLKC</sequence>
<protein>
    <submittedName>
        <fullName evidence="1">Uncharacterized protein</fullName>
    </submittedName>
</protein>
<name>A0AAV0BKK0_PHAPC</name>
<evidence type="ECO:0000313" key="2">
    <source>
        <dbReference type="Proteomes" id="UP001153365"/>
    </source>
</evidence>
<dbReference type="AlphaFoldDB" id="A0AAV0BKK0"/>
<accession>A0AAV0BKK0</accession>
<proteinExistence type="predicted"/>
<evidence type="ECO:0000313" key="1">
    <source>
        <dbReference type="EMBL" id="CAH7686633.1"/>
    </source>
</evidence>
<dbReference type="EMBL" id="CALTRL010005804">
    <property type="protein sequence ID" value="CAH7686633.1"/>
    <property type="molecule type" value="Genomic_DNA"/>
</dbReference>
<organism evidence="1 2">
    <name type="scientific">Phakopsora pachyrhizi</name>
    <name type="common">Asian soybean rust disease fungus</name>
    <dbReference type="NCBI Taxonomy" id="170000"/>
    <lineage>
        <taxon>Eukaryota</taxon>
        <taxon>Fungi</taxon>
        <taxon>Dikarya</taxon>
        <taxon>Basidiomycota</taxon>
        <taxon>Pucciniomycotina</taxon>
        <taxon>Pucciniomycetes</taxon>
        <taxon>Pucciniales</taxon>
        <taxon>Phakopsoraceae</taxon>
        <taxon>Phakopsora</taxon>
    </lineage>
</organism>
<reference evidence="1" key="1">
    <citation type="submission" date="2022-06" db="EMBL/GenBank/DDBJ databases">
        <authorList>
            <consortium name="SYNGENTA / RWTH Aachen University"/>
        </authorList>
    </citation>
    <scope>NUCLEOTIDE SEQUENCE</scope>
</reference>
<dbReference type="Proteomes" id="UP001153365">
    <property type="component" value="Unassembled WGS sequence"/>
</dbReference>
<gene>
    <name evidence="1" type="ORF">PPACK8108_LOCUS21310</name>
</gene>
<comment type="caution">
    <text evidence="1">The sequence shown here is derived from an EMBL/GenBank/DDBJ whole genome shotgun (WGS) entry which is preliminary data.</text>
</comment>